<evidence type="ECO:0000259" key="1">
    <source>
        <dbReference type="Pfam" id="PF03446"/>
    </source>
</evidence>
<accession>A0ABV0M3W6</accession>
<gene>
    <name evidence="3" type="ORF">ABK249_16535</name>
</gene>
<protein>
    <submittedName>
        <fullName evidence="3">DUF1932 domain-containing protein</fullName>
    </submittedName>
</protein>
<dbReference type="InterPro" id="IPR015814">
    <property type="entry name" value="Pgluconate_DH_NAD-bd_C"/>
</dbReference>
<dbReference type="Gene3D" id="1.10.1040.10">
    <property type="entry name" value="N-(1-d-carboxylethyl)-l-norvaline Dehydrogenase, domain 2"/>
    <property type="match status" value="1"/>
</dbReference>
<dbReference type="InterPro" id="IPR013328">
    <property type="entry name" value="6PGD_dom2"/>
</dbReference>
<dbReference type="InterPro" id="IPR008927">
    <property type="entry name" value="6-PGluconate_DH-like_C_sf"/>
</dbReference>
<keyword evidence="4" id="KW-1185">Reference proteome</keyword>
<name>A0ABV0M3W6_9HYPH</name>
<sequence>MAVIAIFGAGAMGAGIGRRLVEGGATVLTYLEGRSPATRERAEAAGMRPASLEEMVAADIILSIVPPAEAVSVAEKLAAVAAGHGKRITFMDCNAISPKTMGEVAKRFDPQHAEVLDGSIIGMPPKPGYDGTKLYVSGDAGNRSGILAGRGLDIRRIDGPLGAASALKMCYGGINKGVIGLGTAMMLAAIRSGADQSLKGELADSAPDLNRKLSLGIPDMYPKAYRWVAEMEEIAAFLGEDDPASLIFRGMAGLYRKVAEDRNAGGELAAQLDGLLARE</sequence>
<feature type="domain" description="6-phosphogluconate dehydrogenase NADP-binding" evidence="1">
    <location>
        <begin position="4"/>
        <end position="122"/>
    </location>
</feature>
<feature type="domain" description="Phosphogluconate dehydrogenase NAD-binding putative C-terminal" evidence="2">
    <location>
        <begin position="190"/>
        <end position="258"/>
    </location>
</feature>
<organism evidence="3 4">
    <name type="scientific">Neorhizobium phenanthreniclasticum</name>
    <dbReference type="NCBI Taxonomy" id="3157917"/>
    <lineage>
        <taxon>Bacteria</taxon>
        <taxon>Pseudomonadati</taxon>
        <taxon>Pseudomonadota</taxon>
        <taxon>Alphaproteobacteria</taxon>
        <taxon>Hyphomicrobiales</taxon>
        <taxon>Rhizobiaceae</taxon>
        <taxon>Rhizobium/Agrobacterium group</taxon>
        <taxon>Neorhizobium</taxon>
    </lineage>
</organism>
<evidence type="ECO:0000313" key="4">
    <source>
        <dbReference type="Proteomes" id="UP001496627"/>
    </source>
</evidence>
<dbReference type="Proteomes" id="UP001496627">
    <property type="component" value="Unassembled WGS sequence"/>
</dbReference>
<dbReference type="SUPFAM" id="SSF48179">
    <property type="entry name" value="6-phosphogluconate dehydrogenase C-terminal domain-like"/>
    <property type="match status" value="1"/>
</dbReference>
<dbReference type="EMBL" id="JBEAAL010000011">
    <property type="protein sequence ID" value="MEQ1406540.1"/>
    <property type="molecule type" value="Genomic_DNA"/>
</dbReference>
<dbReference type="RefSeq" id="WP_227703018.1">
    <property type="nucleotide sequence ID" value="NZ_JBEAAL010000011.1"/>
</dbReference>
<dbReference type="SUPFAM" id="SSF51735">
    <property type="entry name" value="NAD(P)-binding Rossmann-fold domains"/>
    <property type="match status" value="1"/>
</dbReference>
<dbReference type="Pfam" id="PF03446">
    <property type="entry name" value="NAD_binding_2"/>
    <property type="match status" value="1"/>
</dbReference>
<dbReference type="InterPro" id="IPR036291">
    <property type="entry name" value="NAD(P)-bd_dom_sf"/>
</dbReference>
<reference evidence="3 4" key="1">
    <citation type="submission" date="2024-05" db="EMBL/GenBank/DDBJ databases">
        <title>Neorhizobium sp. Rsf11, a plant growth promoting and heavy metal resistant PAH-degrader.</title>
        <authorList>
            <person name="Golubev S.N."/>
            <person name="Muratova A.Y."/>
            <person name="Markelova M.I."/>
        </authorList>
    </citation>
    <scope>NUCLEOTIDE SEQUENCE [LARGE SCALE GENOMIC DNA]</scope>
    <source>
        <strain evidence="3 4">Rsf11</strain>
    </source>
</reference>
<dbReference type="InterPro" id="IPR006115">
    <property type="entry name" value="6PGDH_NADP-bd"/>
</dbReference>
<evidence type="ECO:0000313" key="3">
    <source>
        <dbReference type="EMBL" id="MEQ1406540.1"/>
    </source>
</evidence>
<dbReference type="Pfam" id="PF09130">
    <property type="entry name" value="DUF1932"/>
    <property type="match status" value="1"/>
</dbReference>
<proteinExistence type="predicted"/>
<comment type="caution">
    <text evidence="3">The sequence shown here is derived from an EMBL/GenBank/DDBJ whole genome shotgun (WGS) entry which is preliminary data.</text>
</comment>
<dbReference type="Gene3D" id="3.40.50.720">
    <property type="entry name" value="NAD(P)-binding Rossmann-like Domain"/>
    <property type="match status" value="1"/>
</dbReference>
<evidence type="ECO:0000259" key="2">
    <source>
        <dbReference type="Pfam" id="PF09130"/>
    </source>
</evidence>